<dbReference type="SMR" id="A0A850LDD9"/>
<comment type="cofactor">
    <cofactor evidence="7">
        <name>Zn(2+)</name>
        <dbReference type="ChEBI" id="CHEBI:29105"/>
    </cofactor>
    <text evidence="7">Binds 1 zinc ion.</text>
</comment>
<keyword evidence="4 7" id="KW-0255">Endonuclease</keyword>
<evidence type="ECO:0000313" key="9">
    <source>
        <dbReference type="Proteomes" id="UP000565723"/>
    </source>
</evidence>
<evidence type="ECO:0000256" key="2">
    <source>
        <dbReference type="ARBA" id="ARBA00022722"/>
    </source>
</evidence>
<dbReference type="EMBL" id="JABXIY010000005">
    <property type="protein sequence ID" value="NVK95545.1"/>
    <property type="molecule type" value="Genomic_DNA"/>
</dbReference>
<dbReference type="NCBIfam" id="TIGR00043">
    <property type="entry name" value="rRNA maturation RNase YbeY"/>
    <property type="match status" value="1"/>
</dbReference>
<dbReference type="HAMAP" id="MF_00009">
    <property type="entry name" value="Endoribonucl_YbeY"/>
    <property type="match status" value="1"/>
</dbReference>
<dbReference type="RefSeq" id="WP_011241793.1">
    <property type="nucleotide sequence ID" value="NZ_JABXIY010000005.1"/>
</dbReference>
<dbReference type="InterPro" id="IPR020549">
    <property type="entry name" value="YbeY_CS"/>
</dbReference>
<comment type="function">
    <text evidence="7">Single strand-specific metallo-endoribonuclease involved in late-stage 70S ribosome quality control and in maturation of the 3' terminus of the 16S rRNA.</text>
</comment>
<reference evidence="8 9" key="1">
    <citation type="journal article" date="2020" name="Proc. Natl. Acad. Sci. U.S.A.">
        <title>Ecological drivers of bacterial community assembly in synthetic phycospheres.</title>
        <authorList>
            <person name="Fu H."/>
            <person name="Uchimiya M."/>
            <person name="Gore J."/>
            <person name="Moran M.A."/>
        </authorList>
    </citation>
    <scope>NUCLEOTIDE SEQUENCE [LARGE SCALE GENOMIC DNA]</scope>
    <source>
        <strain evidence="8">HF-Din03</strain>
    </source>
</reference>
<evidence type="ECO:0000256" key="4">
    <source>
        <dbReference type="ARBA" id="ARBA00022759"/>
    </source>
</evidence>
<dbReference type="InterPro" id="IPR023091">
    <property type="entry name" value="MetalPrtase_cat_dom_sf_prd"/>
</dbReference>
<evidence type="ECO:0000256" key="5">
    <source>
        <dbReference type="ARBA" id="ARBA00022801"/>
    </source>
</evidence>
<sequence length="165" mass="17777">MTLDLTLEDPRWTILPPLADRAISATLAQMGLDPELCEISLLGCDDARITALNAEFREKPSPTNVLSWPAEDLAAETPGGTPLAPEPDFTGAVPLGDIAIAFDTCQREADAAGKPIADHVTHLIVHGLLHLLGYDHIRDEDATLMEGLETRILGNLGIDDPYTME</sequence>
<evidence type="ECO:0000256" key="7">
    <source>
        <dbReference type="HAMAP-Rule" id="MF_00009"/>
    </source>
</evidence>
<organism evidence="8 9">
    <name type="scientific">Ruegeria pomeroyi</name>
    <dbReference type="NCBI Taxonomy" id="89184"/>
    <lineage>
        <taxon>Bacteria</taxon>
        <taxon>Pseudomonadati</taxon>
        <taxon>Pseudomonadota</taxon>
        <taxon>Alphaproteobacteria</taxon>
        <taxon>Rhodobacterales</taxon>
        <taxon>Roseobacteraceae</taxon>
        <taxon>Ruegeria</taxon>
    </lineage>
</organism>
<proteinExistence type="inferred from homology"/>
<keyword evidence="6 7" id="KW-0862">Zinc</keyword>
<evidence type="ECO:0000256" key="6">
    <source>
        <dbReference type="ARBA" id="ARBA00022833"/>
    </source>
</evidence>
<dbReference type="PANTHER" id="PTHR46986:SF1">
    <property type="entry name" value="ENDORIBONUCLEASE YBEY, CHLOROPLASTIC"/>
    <property type="match status" value="1"/>
</dbReference>
<evidence type="ECO:0000313" key="8">
    <source>
        <dbReference type="EMBL" id="NVK95545.1"/>
    </source>
</evidence>
<feature type="binding site" evidence="7">
    <location>
        <position position="136"/>
    </location>
    <ligand>
        <name>Zn(2+)</name>
        <dbReference type="ChEBI" id="CHEBI:29105"/>
        <note>catalytic</note>
    </ligand>
</feature>
<comment type="subcellular location">
    <subcellularLocation>
        <location evidence="7">Cytoplasm</location>
    </subcellularLocation>
</comment>
<dbReference type="PROSITE" id="PS01306">
    <property type="entry name" value="UPF0054"/>
    <property type="match status" value="1"/>
</dbReference>
<keyword evidence="2 7" id="KW-0540">Nuclease</keyword>
<dbReference type="GO" id="GO:0004521">
    <property type="term" value="F:RNA endonuclease activity"/>
    <property type="evidence" value="ECO:0007669"/>
    <property type="project" value="UniProtKB-UniRule"/>
</dbReference>
<accession>A0A850LDD9</accession>
<keyword evidence="7" id="KW-0698">rRNA processing</keyword>
<dbReference type="Proteomes" id="UP000565723">
    <property type="component" value="Unassembled WGS sequence"/>
</dbReference>
<comment type="similarity">
    <text evidence="1 7">Belongs to the endoribonuclease YbeY family.</text>
</comment>
<feature type="binding site" evidence="7">
    <location>
        <position position="126"/>
    </location>
    <ligand>
        <name>Zn(2+)</name>
        <dbReference type="ChEBI" id="CHEBI:29105"/>
        <note>catalytic</note>
    </ligand>
</feature>
<gene>
    <name evidence="7 8" type="primary">ybeY</name>
    <name evidence="8" type="ORF">HW564_01330</name>
</gene>
<keyword evidence="5 7" id="KW-0378">Hydrolase</keyword>
<dbReference type="GO" id="GO:0006364">
    <property type="term" value="P:rRNA processing"/>
    <property type="evidence" value="ECO:0007669"/>
    <property type="project" value="UniProtKB-UniRule"/>
</dbReference>
<dbReference type="AlphaFoldDB" id="A0A850LDD9"/>
<dbReference type="InterPro" id="IPR002036">
    <property type="entry name" value="YbeY"/>
</dbReference>
<keyword evidence="7" id="KW-0963">Cytoplasm</keyword>
<feature type="binding site" evidence="7">
    <location>
        <position position="130"/>
    </location>
    <ligand>
        <name>Zn(2+)</name>
        <dbReference type="ChEBI" id="CHEBI:29105"/>
        <note>catalytic</note>
    </ligand>
</feature>
<keyword evidence="7" id="KW-0690">Ribosome biogenesis</keyword>
<evidence type="ECO:0000256" key="3">
    <source>
        <dbReference type="ARBA" id="ARBA00022723"/>
    </source>
</evidence>
<dbReference type="GO" id="GO:0004222">
    <property type="term" value="F:metalloendopeptidase activity"/>
    <property type="evidence" value="ECO:0007669"/>
    <property type="project" value="InterPro"/>
</dbReference>
<protein>
    <recommendedName>
        <fullName evidence="7">Endoribonuclease YbeY</fullName>
        <ecNumber evidence="7">3.1.-.-</ecNumber>
    </recommendedName>
</protein>
<dbReference type="EC" id="3.1.-.-" evidence="7"/>
<dbReference type="OMA" id="RMRIHPL"/>
<comment type="caution">
    <text evidence="8">The sequence shown here is derived from an EMBL/GenBank/DDBJ whole genome shotgun (WGS) entry which is preliminary data.</text>
</comment>
<dbReference type="GO" id="GO:0008270">
    <property type="term" value="F:zinc ion binding"/>
    <property type="evidence" value="ECO:0007669"/>
    <property type="project" value="UniProtKB-UniRule"/>
</dbReference>
<dbReference type="Gene3D" id="3.40.390.30">
    <property type="entry name" value="Metalloproteases ('zincins'), catalytic domain"/>
    <property type="match status" value="1"/>
</dbReference>
<name>A0A850LDD9_9RHOB</name>
<dbReference type="GO" id="GO:0005737">
    <property type="term" value="C:cytoplasm"/>
    <property type="evidence" value="ECO:0007669"/>
    <property type="project" value="UniProtKB-SubCell"/>
</dbReference>
<evidence type="ECO:0000256" key="1">
    <source>
        <dbReference type="ARBA" id="ARBA00010875"/>
    </source>
</evidence>
<dbReference type="Pfam" id="PF02130">
    <property type="entry name" value="YbeY"/>
    <property type="match status" value="1"/>
</dbReference>
<dbReference type="PANTHER" id="PTHR46986">
    <property type="entry name" value="ENDORIBONUCLEASE YBEY, CHLOROPLASTIC"/>
    <property type="match status" value="1"/>
</dbReference>
<keyword evidence="3 7" id="KW-0479">Metal-binding</keyword>
<dbReference type="SUPFAM" id="SSF55486">
    <property type="entry name" value="Metalloproteases ('zincins'), catalytic domain"/>
    <property type="match status" value="1"/>
</dbReference>